<feature type="chain" id="PRO_5010740877" description="Lipoprotein" evidence="1">
    <location>
        <begin position="23"/>
        <end position="214"/>
    </location>
</feature>
<evidence type="ECO:0008006" key="4">
    <source>
        <dbReference type="Google" id="ProtNLM"/>
    </source>
</evidence>
<evidence type="ECO:0000313" key="3">
    <source>
        <dbReference type="Proteomes" id="UP000192266"/>
    </source>
</evidence>
<keyword evidence="1" id="KW-0732">Signal</keyword>
<evidence type="ECO:0000313" key="2">
    <source>
        <dbReference type="EMBL" id="SMB79264.1"/>
    </source>
</evidence>
<sequence length="214" mass="22219">MKNLLLSAVLLLALAGCQPSETKAPAATADAPATAAPAAAGAGAGLPAPLPTSAVDIRPAVEQLLPAEGYLHVVSAKALRIEPLQVALPPLWGSLKAGAARSMPGYRIGYEAVIKWVPKGYGTETVPASMPLYAPTGRDTLARFLLGGINPIVPGSENYTSHNVAPEKPVTVRGTVYAFTGQDNQQQPALVVYPYRDKGGVPQASKMTFLPLSQ</sequence>
<dbReference type="OrthoDB" id="880300at2"/>
<proteinExistence type="predicted"/>
<accession>A0A1W1UEQ3</accession>
<dbReference type="AlphaFoldDB" id="A0A1W1UEQ3"/>
<dbReference type="PROSITE" id="PS51257">
    <property type="entry name" value="PROKAR_LIPOPROTEIN"/>
    <property type="match status" value="1"/>
</dbReference>
<evidence type="ECO:0000256" key="1">
    <source>
        <dbReference type="SAM" id="SignalP"/>
    </source>
</evidence>
<dbReference type="EMBL" id="FWWW01000007">
    <property type="protein sequence ID" value="SMB79264.1"/>
    <property type="molecule type" value="Genomic_DNA"/>
</dbReference>
<reference evidence="2 3" key="1">
    <citation type="submission" date="2017-04" db="EMBL/GenBank/DDBJ databases">
        <authorList>
            <person name="Afonso C.L."/>
            <person name="Miller P.J."/>
            <person name="Scott M.A."/>
            <person name="Spackman E."/>
            <person name="Goraichik I."/>
            <person name="Dimitrov K.M."/>
            <person name="Suarez D.L."/>
            <person name="Swayne D.E."/>
        </authorList>
    </citation>
    <scope>NUCLEOTIDE SEQUENCE [LARGE SCALE GENOMIC DNA]</scope>
    <source>
        <strain evidence="2 3">DSM 11622</strain>
    </source>
</reference>
<gene>
    <name evidence="2" type="ORF">SAMN00120144_3100</name>
</gene>
<feature type="signal peptide" evidence="1">
    <location>
        <begin position="1"/>
        <end position="22"/>
    </location>
</feature>
<name>A0A1W1UEQ3_9BACT</name>
<dbReference type="STRING" id="645990.SAMN00120144_3100"/>
<organism evidence="2 3">
    <name type="scientific">Hymenobacter roseosalivarius DSM 11622</name>
    <dbReference type="NCBI Taxonomy" id="645990"/>
    <lineage>
        <taxon>Bacteria</taxon>
        <taxon>Pseudomonadati</taxon>
        <taxon>Bacteroidota</taxon>
        <taxon>Cytophagia</taxon>
        <taxon>Cytophagales</taxon>
        <taxon>Hymenobacteraceae</taxon>
        <taxon>Hymenobacter</taxon>
    </lineage>
</organism>
<protein>
    <recommendedName>
        <fullName evidence="4">Lipoprotein</fullName>
    </recommendedName>
</protein>
<dbReference type="Proteomes" id="UP000192266">
    <property type="component" value="Unassembled WGS sequence"/>
</dbReference>
<keyword evidence="3" id="KW-1185">Reference proteome</keyword>
<dbReference type="RefSeq" id="WP_084442968.1">
    <property type="nucleotide sequence ID" value="NZ_FWWW01000007.1"/>
</dbReference>